<protein>
    <recommendedName>
        <fullName evidence="3">DUF4124 domain-containing protein</fullName>
    </recommendedName>
</protein>
<proteinExistence type="predicted"/>
<dbReference type="EMBL" id="JRYB01000001">
    <property type="protein sequence ID" value="OIJ40244.1"/>
    <property type="molecule type" value="Genomic_DNA"/>
</dbReference>
<dbReference type="Proteomes" id="UP000180246">
    <property type="component" value="Unassembled WGS sequence"/>
</dbReference>
<accession>A0A1S2N6K5</accession>
<reference evidence="1 2" key="1">
    <citation type="submission" date="2014-10" db="EMBL/GenBank/DDBJ databases">
        <authorList>
            <person name="Seo M.-J."/>
            <person name="Seok Y.J."/>
            <person name="Cha I.-T."/>
        </authorList>
    </citation>
    <scope>NUCLEOTIDE SEQUENCE [LARGE SCALE GENOMIC DNA]</scope>
    <source>
        <strain evidence="1 2">NEU</strain>
    </source>
</reference>
<dbReference type="AlphaFoldDB" id="A0A1S2N6K5"/>
<gene>
    <name evidence="1" type="ORF">LO55_3048</name>
</gene>
<evidence type="ECO:0000313" key="2">
    <source>
        <dbReference type="Proteomes" id="UP000180246"/>
    </source>
</evidence>
<evidence type="ECO:0000313" key="1">
    <source>
        <dbReference type="EMBL" id="OIJ40244.1"/>
    </source>
</evidence>
<sequence>MKRQLSICLLAAAAIAAPSAYSDTVIVKCIDDAGRVTLTDRPCEAGAVTVRTASMPSSEGVTRLAPYPLAARADVLPPPRELQRRAVPMPRVKAEPLASDVATLKAARAQFLLDDVGSRETLAGLE</sequence>
<evidence type="ECO:0008006" key="3">
    <source>
        <dbReference type="Google" id="ProtNLM"/>
    </source>
</evidence>
<name>A0A1S2N6K5_9BURK</name>
<dbReference type="RefSeq" id="WP_005666579.1">
    <property type="nucleotide sequence ID" value="NZ_CAUQYF010000025.1"/>
</dbReference>
<organism evidence="1 2">
    <name type="scientific">Massilia timonae</name>
    <dbReference type="NCBI Taxonomy" id="47229"/>
    <lineage>
        <taxon>Bacteria</taxon>
        <taxon>Pseudomonadati</taxon>
        <taxon>Pseudomonadota</taxon>
        <taxon>Betaproteobacteria</taxon>
        <taxon>Burkholderiales</taxon>
        <taxon>Oxalobacteraceae</taxon>
        <taxon>Telluria group</taxon>
        <taxon>Massilia</taxon>
    </lineage>
</organism>
<comment type="caution">
    <text evidence="1">The sequence shown here is derived from an EMBL/GenBank/DDBJ whole genome shotgun (WGS) entry which is preliminary data.</text>
</comment>